<evidence type="ECO:0000313" key="3">
    <source>
        <dbReference type="Proteomes" id="UP001302949"/>
    </source>
</evidence>
<dbReference type="Pfam" id="PF04397">
    <property type="entry name" value="LytTR"/>
    <property type="match status" value="1"/>
</dbReference>
<dbReference type="EMBL" id="JAYFUM010000021">
    <property type="protein sequence ID" value="MEA5140857.1"/>
    <property type="molecule type" value="Genomic_DNA"/>
</dbReference>
<evidence type="ECO:0000259" key="1">
    <source>
        <dbReference type="PROSITE" id="PS50930"/>
    </source>
</evidence>
<name>A0ABU5QE57_9BACT</name>
<dbReference type="InterPro" id="IPR046947">
    <property type="entry name" value="LytR-like"/>
</dbReference>
<dbReference type="GO" id="GO:0003677">
    <property type="term" value="F:DNA binding"/>
    <property type="evidence" value="ECO:0007669"/>
    <property type="project" value="UniProtKB-KW"/>
</dbReference>
<dbReference type="RefSeq" id="WP_323298014.1">
    <property type="nucleotide sequence ID" value="NZ_JAYFUM010000021.1"/>
</dbReference>
<keyword evidence="2" id="KW-0238">DNA-binding</keyword>
<proteinExistence type="predicted"/>
<feature type="domain" description="HTH LytTR-type" evidence="1">
    <location>
        <begin position="5"/>
        <end position="106"/>
    </location>
</feature>
<organism evidence="2 3">
    <name type="scientific">Arcicella rigui</name>
    <dbReference type="NCBI Taxonomy" id="797020"/>
    <lineage>
        <taxon>Bacteria</taxon>
        <taxon>Pseudomonadati</taxon>
        <taxon>Bacteroidota</taxon>
        <taxon>Cytophagia</taxon>
        <taxon>Cytophagales</taxon>
        <taxon>Flectobacillaceae</taxon>
        <taxon>Arcicella</taxon>
    </lineage>
</organism>
<accession>A0ABU5QE57</accession>
<dbReference type="Proteomes" id="UP001302949">
    <property type="component" value="Unassembled WGS sequence"/>
</dbReference>
<dbReference type="Gene3D" id="2.40.50.1020">
    <property type="entry name" value="LytTr DNA-binding domain"/>
    <property type="match status" value="1"/>
</dbReference>
<sequence length="116" mass="13614">MVKKISINRNDEIALDEILYLQSDVNYTAIHTINRERLVVSRTLGVMENRINEQSFIRISNSHLVNLSFIISCRKDDRRLIVRLNDGQEFHVSRRRVGVIRELIRKSPKATLLRSK</sequence>
<dbReference type="PROSITE" id="PS50930">
    <property type="entry name" value="HTH_LYTTR"/>
    <property type="match status" value="1"/>
</dbReference>
<keyword evidence="3" id="KW-1185">Reference proteome</keyword>
<dbReference type="SMART" id="SM00850">
    <property type="entry name" value="LytTR"/>
    <property type="match status" value="1"/>
</dbReference>
<protein>
    <submittedName>
        <fullName evidence="2">LytTR family DNA-binding domain-containing protein</fullName>
    </submittedName>
</protein>
<comment type="caution">
    <text evidence="2">The sequence shown here is derived from an EMBL/GenBank/DDBJ whole genome shotgun (WGS) entry which is preliminary data.</text>
</comment>
<dbReference type="PANTHER" id="PTHR37299:SF1">
    <property type="entry name" value="STAGE 0 SPORULATION PROTEIN A HOMOLOG"/>
    <property type="match status" value="1"/>
</dbReference>
<gene>
    <name evidence="2" type="ORF">VB248_17025</name>
</gene>
<reference evidence="2 3" key="1">
    <citation type="submission" date="2023-12" db="EMBL/GenBank/DDBJ databases">
        <title>Novel species of the genus Arcicella isolated from rivers.</title>
        <authorList>
            <person name="Lu H."/>
        </authorList>
    </citation>
    <scope>NUCLEOTIDE SEQUENCE [LARGE SCALE GENOMIC DNA]</scope>
    <source>
        <strain evidence="2 3">KCTC 23307</strain>
    </source>
</reference>
<dbReference type="PANTHER" id="PTHR37299">
    <property type="entry name" value="TRANSCRIPTIONAL REGULATOR-RELATED"/>
    <property type="match status" value="1"/>
</dbReference>
<dbReference type="InterPro" id="IPR007492">
    <property type="entry name" value="LytTR_DNA-bd_dom"/>
</dbReference>
<evidence type="ECO:0000313" key="2">
    <source>
        <dbReference type="EMBL" id="MEA5140857.1"/>
    </source>
</evidence>